<dbReference type="Gene3D" id="3.30.710.10">
    <property type="entry name" value="Potassium Channel Kv1.1, Chain A"/>
    <property type="match status" value="1"/>
</dbReference>
<dbReference type="InterPro" id="IPR003533">
    <property type="entry name" value="Doublecortin_dom"/>
</dbReference>
<dbReference type="OMA" id="YACIKNA"/>
<dbReference type="PANTHER" id="PTHR14136">
    <property type="entry name" value="BTB_POZ DOMAIN-CONTAINING PROTEIN KCTD9"/>
    <property type="match status" value="1"/>
</dbReference>
<evidence type="ECO:0000313" key="1">
    <source>
        <dbReference type="EnsemblMetazoa" id="RPRC004023-PA"/>
    </source>
</evidence>
<accession>T1HJ00</accession>
<dbReference type="InterPro" id="IPR000210">
    <property type="entry name" value="BTB/POZ_dom"/>
</dbReference>
<evidence type="ECO:0000313" key="2">
    <source>
        <dbReference type="Proteomes" id="UP000015103"/>
    </source>
</evidence>
<dbReference type="InterPro" id="IPR001646">
    <property type="entry name" value="5peptide_repeat"/>
</dbReference>
<name>T1HJ00_RHOPR</name>
<protein>
    <submittedName>
        <fullName evidence="1">KHA domain-containing protein</fullName>
    </submittedName>
</protein>
<dbReference type="PANTHER" id="PTHR14136:SF17">
    <property type="entry name" value="BTB_POZ DOMAIN-CONTAINING PROTEIN KCTD9"/>
    <property type="match status" value="1"/>
</dbReference>
<dbReference type="Proteomes" id="UP000015103">
    <property type="component" value="Unassembled WGS sequence"/>
</dbReference>
<dbReference type="InParanoid" id="T1HJ00"/>
<dbReference type="STRING" id="13249.T1HJ00"/>
<dbReference type="InterPro" id="IPR051082">
    <property type="entry name" value="Pentapeptide-BTB/POZ_domain"/>
</dbReference>
<dbReference type="Pfam" id="PF11834">
    <property type="entry name" value="KHA"/>
    <property type="match status" value="1"/>
</dbReference>
<dbReference type="GO" id="GO:0035556">
    <property type="term" value="P:intracellular signal transduction"/>
    <property type="evidence" value="ECO:0007669"/>
    <property type="project" value="InterPro"/>
</dbReference>
<dbReference type="InterPro" id="IPR003131">
    <property type="entry name" value="T1-type_BTB"/>
</dbReference>
<dbReference type="Gene3D" id="2.160.20.80">
    <property type="entry name" value="E3 ubiquitin-protein ligase SopA"/>
    <property type="match status" value="1"/>
</dbReference>
<proteinExistence type="predicted"/>
<dbReference type="FunFam" id="2.160.20.80:FF:000002">
    <property type="entry name" value="Potassium channel tetramerization domain-containing 9a"/>
    <property type="match status" value="1"/>
</dbReference>
<dbReference type="Pfam" id="PF00805">
    <property type="entry name" value="Pentapeptide"/>
    <property type="match status" value="3"/>
</dbReference>
<dbReference type="SMART" id="SM00225">
    <property type="entry name" value="BTB"/>
    <property type="match status" value="1"/>
</dbReference>
<dbReference type="SMART" id="SM00537">
    <property type="entry name" value="DCX"/>
    <property type="match status" value="1"/>
</dbReference>
<dbReference type="EMBL" id="ACPB03019207">
    <property type="status" value="NOT_ANNOTATED_CDS"/>
    <property type="molecule type" value="Genomic_DNA"/>
</dbReference>
<dbReference type="SUPFAM" id="SSF89837">
    <property type="entry name" value="Doublecortin (DC)"/>
    <property type="match status" value="1"/>
</dbReference>
<dbReference type="GO" id="GO:0051260">
    <property type="term" value="P:protein homooligomerization"/>
    <property type="evidence" value="ECO:0007669"/>
    <property type="project" value="InterPro"/>
</dbReference>
<reference evidence="1" key="1">
    <citation type="submission" date="2015-05" db="UniProtKB">
        <authorList>
            <consortium name="EnsemblMetazoa"/>
        </authorList>
    </citation>
    <scope>IDENTIFICATION</scope>
</reference>
<organism evidence="1 2">
    <name type="scientific">Rhodnius prolixus</name>
    <name type="common">Triatomid bug</name>
    <dbReference type="NCBI Taxonomy" id="13249"/>
    <lineage>
        <taxon>Eukaryota</taxon>
        <taxon>Metazoa</taxon>
        <taxon>Ecdysozoa</taxon>
        <taxon>Arthropoda</taxon>
        <taxon>Hexapoda</taxon>
        <taxon>Insecta</taxon>
        <taxon>Pterygota</taxon>
        <taxon>Neoptera</taxon>
        <taxon>Paraneoptera</taxon>
        <taxon>Hemiptera</taxon>
        <taxon>Heteroptera</taxon>
        <taxon>Panheteroptera</taxon>
        <taxon>Cimicomorpha</taxon>
        <taxon>Reduviidae</taxon>
        <taxon>Triatominae</taxon>
        <taxon>Rhodnius</taxon>
    </lineage>
</organism>
<dbReference type="HOGENOM" id="CLU_043894_0_0_1"/>
<dbReference type="EnsemblMetazoa" id="RPRC004023-RA">
    <property type="protein sequence ID" value="RPRC004023-PA"/>
    <property type="gene ID" value="RPRC004023"/>
</dbReference>
<dbReference type="PROSITE" id="PS51490">
    <property type="entry name" value="KHA"/>
    <property type="match status" value="1"/>
</dbReference>
<dbReference type="AlphaFoldDB" id="T1HJ00"/>
<dbReference type="SUPFAM" id="SSF54695">
    <property type="entry name" value="POZ domain"/>
    <property type="match status" value="1"/>
</dbReference>
<dbReference type="SUPFAM" id="SSF141571">
    <property type="entry name" value="Pentapeptide repeat-like"/>
    <property type="match status" value="1"/>
</dbReference>
<dbReference type="VEuPathDB" id="VectorBase:RPRC004023"/>
<dbReference type="InterPro" id="IPR021789">
    <property type="entry name" value="KHA_dom"/>
</dbReference>
<dbReference type="eggNOG" id="KOG1665">
    <property type="taxonomic scope" value="Eukaryota"/>
</dbReference>
<sequence length="388" mass="42735">MKRVVLFRNGSNIDGKVVLVTHSLEELLTAAGNKFNLTAKRLFTEKGGEIDDIKDDDILYVSSGEYFIAPNSLIRRMEPKNLHWVTLNVGGKYFTTSRSTLVSKEPNSMLARMFAERDNGYFMSPSNVDSQGAFLIDRSPTYFEPILNYLRNGQLIFDNNVNPEGSVLEEARFFGIDSVIPQLESMIAASQQTRDNLPLTRRDVINALINTPYTAELRFQGVNLAGSDLSRLDLRYINFKYACLHGCRMVGANLSWCSLERADLSHAVLEGAQLLGVKMLCANLEGANLRACNFEDPAGTRANMESVNLKGANLESSNMAGVNLRVATLKGANLQNCDLRAAVLAGADLQNCDLSGSDLQEANLRGANLKDAALELMLTPLHMSQTVR</sequence>
<dbReference type="Pfam" id="PF02214">
    <property type="entry name" value="BTB_2"/>
    <property type="match status" value="1"/>
</dbReference>
<dbReference type="InterPro" id="IPR036572">
    <property type="entry name" value="Doublecortin_dom_sf"/>
</dbReference>
<dbReference type="InterPro" id="IPR011333">
    <property type="entry name" value="SKP1/BTB/POZ_sf"/>
</dbReference>
<keyword evidence="2" id="KW-1185">Reference proteome</keyword>
<dbReference type="CDD" id="cd18368">
    <property type="entry name" value="BTB_POZ_KCTD9"/>
    <property type="match status" value="1"/>
</dbReference>